<feature type="region of interest" description="Disordered" evidence="1">
    <location>
        <begin position="190"/>
        <end position="214"/>
    </location>
</feature>
<feature type="compositionally biased region" description="Basic and acidic residues" evidence="1">
    <location>
        <begin position="334"/>
        <end position="398"/>
    </location>
</feature>
<evidence type="ECO:0000313" key="3">
    <source>
        <dbReference type="Proteomes" id="UP000186817"/>
    </source>
</evidence>
<feature type="compositionally biased region" description="Basic and acidic residues" evidence="1">
    <location>
        <begin position="419"/>
        <end position="451"/>
    </location>
</feature>
<feature type="compositionally biased region" description="Polar residues" evidence="1">
    <location>
        <begin position="452"/>
        <end position="462"/>
    </location>
</feature>
<name>A0A1Q9BWY5_SYMMI</name>
<feature type="compositionally biased region" description="Basic and acidic residues" evidence="1">
    <location>
        <begin position="190"/>
        <end position="203"/>
    </location>
</feature>
<evidence type="ECO:0000256" key="1">
    <source>
        <dbReference type="SAM" id="MobiDB-lite"/>
    </source>
</evidence>
<comment type="caution">
    <text evidence="2">The sequence shown here is derived from an EMBL/GenBank/DDBJ whole genome shotgun (WGS) entry which is preliminary data.</text>
</comment>
<dbReference type="Proteomes" id="UP000186817">
    <property type="component" value="Unassembled WGS sequence"/>
</dbReference>
<reference evidence="2 3" key="1">
    <citation type="submission" date="2016-02" db="EMBL/GenBank/DDBJ databases">
        <title>Genome analysis of coral dinoflagellate symbionts highlights evolutionary adaptations to a symbiotic lifestyle.</title>
        <authorList>
            <person name="Aranda M."/>
            <person name="Li Y."/>
            <person name="Liew Y.J."/>
            <person name="Baumgarten S."/>
            <person name="Simakov O."/>
            <person name="Wilson M."/>
            <person name="Piel J."/>
            <person name="Ashoor H."/>
            <person name="Bougouffa S."/>
            <person name="Bajic V.B."/>
            <person name="Ryu T."/>
            <person name="Ravasi T."/>
            <person name="Bayer T."/>
            <person name="Micklem G."/>
            <person name="Kim H."/>
            <person name="Bhak J."/>
            <person name="Lajeunesse T.C."/>
            <person name="Voolstra C.R."/>
        </authorList>
    </citation>
    <scope>NUCLEOTIDE SEQUENCE [LARGE SCALE GENOMIC DNA]</scope>
    <source>
        <strain evidence="2 3">CCMP2467</strain>
    </source>
</reference>
<keyword evidence="3" id="KW-1185">Reference proteome</keyword>
<feature type="region of interest" description="Disordered" evidence="1">
    <location>
        <begin position="319"/>
        <end position="470"/>
    </location>
</feature>
<dbReference type="AlphaFoldDB" id="A0A1Q9BWY5"/>
<proteinExistence type="predicted"/>
<accession>A0A1Q9BWY5</accession>
<sequence length="470" mass="53846">MMGWKLLPKELQVAIANAPFSKFARSLGKLSRSLARQRCAEQVRRLLHRLADNADHSAFEMLIFGATCEISVERDSAFAELTWRDQPCAEDEEENESAAERSSLINNIRKDPEAFRKLYAVWDEIGFKYFEQRRSRVLKITKHGDLITATGFRPKPLIIECEVSCAHLRRRLLEIRADADRKYRQELRDRERRYVPSRSDSRTLEMPTPTKKQLRDVRQQLEDKKTLRGKPLSESQIDDLKIKEQVLLKRQREDKLAKVREREFHQTLAANESNRVIQHVEASNASSTQEISNVIDAKGDVILSAMAKNAESFLSAIAASSANPPRAPRQSGGKKTEEQKRDAEDEKREKREKKKREVEERKKAKKRDVEEKKKRKDDEKKRKADERKADREELDALKRRQAAKRSKDGSKKNSAADSAVKEDPAIKEDPANAEGDSKPKETEGEAGERGSPKSTALPSSWIPNIFGPKQ</sequence>
<dbReference type="EMBL" id="LSRX01002687">
    <property type="protein sequence ID" value="OLP75208.1"/>
    <property type="molecule type" value="Genomic_DNA"/>
</dbReference>
<dbReference type="OrthoDB" id="440555at2759"/>
<organism evidence="2 3">
    <name type="scientific">Symbiodinium microadriaticum</name>
    <name type="common">Dinoflagellate</name>
    <name type="synonym">Zooxanthella microadriatica</name>
    <dbReference type="NCBI Taxonomy" id="2951"/>
    <lineage>
        <taxon>Eukaryota</taxon>
        <taxon>Sar</taxon>
        <taxon>Alveolata</taxon>
        <taxon>Dinophyceae</taxon>
        <taxon>Suessiales</taxon>
        <taxon>Symbiodiniaceae</taxon>
        <taxon>Symbiodinium</taxon>
    </lineage>
</organism>
<protein>
    <submittedName>
        <fullName evidence="2">Uncharacterized protein</fullName>
    </submittedName>
</protein>
<gene>
    <name evidence="2" type="ORF">AK812_SmicGene45033</name>
</gene>
<evidence type="ECO:0000313" key="2">
    <source>
        <dbReference type="EMBL" id="OLP75208.1"/>
    </source>
</evidence>